<dbReference type="Gene3D" id="3.20.20.190">
    <property type="entry name" value="Phosphatidylinositol (PI) phosphodiesterase"/>
    <property type="match status" value="1"/>
</dbReference>
<dbReference type="EC" id="3.1.4.11" evidence="1"/>
<dbReference type="PROSITE" id="PS50007">
    <property type="entry name" value="PIPLC_X_DOMAIN"/>
    <property type="match status" value="1"/>
</dbReference>
<protein>
    <recommendedName>
        <fullName evidence="1">Phosphoinositide phospholipase C</fullName>
        <ecNumber evidence="1">3.1.4.11</ecNumber>
    </recommendedName>
</protein>
<dbReference type="Proteomes" id="UP000053831">
    <property type="component" value="Unassembled WGS sequence"/>
</dbReference>
<evidence type="ECO:0000313" key="5">
    <source>
        <dbReference type="Proteomes" id="UP000053831"/>
    </source>
</evidence>
<evidence type="ECO:0000313" key="4">
    <source>
        <dbReference type="EMBL" id="KOS21126.1"/>
    </source>
</evidence>
<dbReference type="GO" id="GO:0016042">
    <property type="term" value="P:lipid catabolic process"/>
    <property type="evidence" value="ECO:0007669"/>
    <property type="project" value="UniProtKB-KW"/>
</dbReference>
<gene>
    <name evidence="4" type="ORF">ESCO_004532</name>
</gene>
<feature type="region of interest" description="Disordered" evidence="2">
    <location>
        <begin position="21"/>
        <end position="45"/>
    </location>
</feature>
<dbReference type="STRING" id="150374.A0A0M8MX55"/>
<dbReference type="InterPro" id="IPR001192">
    <property type="entry name" value="PI-PLC_fam"/>
</dbReference>
<feature type="compositionally biased region" description="Acidic residues" evidence="2">
    <location>
        <begin position="24"/>
        <end position="35"/>
    </location>
</feature>
<name>A0A0M8MX55_ESCWE</name>
<dbReference type="SMART" id="SM00149">
    <property type="entry name" value="PLCYc"/>
    <property type="match status" value="1"/>
</dbReference>
<keyword evidence="1" id="KW-0442">Lipid degradation</keyword>
<comment type="catalytic activity">
    <reaction evidence="1">
        <text>a 1,2-diacyl-sn-glycero-3-phospho-(1D-myo-inositol-4,5-bisphosphate) + H2O = 1D-myo-inositol 1,4,5-trisphosphate + a 1,2-diacyl-sn-glycerol + H(+)</text>
        <dbReference type="Rhea" id="RHEA:33179"/>
        <dbReference type="ChEBI" id="CHEBI:15377"/>
        <dbReference type="ChEBI" id="CHEBI:15378"/>
        <dbReference type="ChEBI" id="CHEBI:17815"/>
        <dbReference type="ChEBI" id="CHEBI:58456"/>
        <dbReference type="ChEBI" id="CHEBI:203600"/>
        <dbReference type="EC" id="3.1.4.11"/>
    </reaction>
</comment>
<dbReference type="Pfam" id="PF00387">
    <property type="entry name" value="PI-PLC-Y"/>
    <property type="match status" value="1"/>
</dbReference>
<dbReference type="InterPro" id="IPR017946">
    <property type="entry name" value="PLC-like_Pdiesterase_TIM-brl"/>
</dbReference>
<dbReference type="Gene3D" id="2.60.40.150">
    <property type="entry name" value="C2 domain"/>
    <property type="match status" value="1"/>
</dbReference>
<evidence type="ECO:0000256" key="1">
    <source>
        <dbReference type="RuleBase" id="RU361133"/>
    </source>
</evidence>
<evidence type="ECO:0000259" key="3">
    <source>
        <dbReference type="PROSITE" id="PS50008"/>
    </source>
</evidence>
<dbReference type="PANTHER" id="PTHR10336">
    <property type="entry name" value="PHOSPHOINOSITIDE-SPECIFIC PHOSPHOLIPASE C FAMILY PROTEIN"/>
    <property type="match status" value="1"/>
</dbReference>
<dbReference type="EMBL" id="LGSR01000013">
    <property type="protein sequence ID" value="KOS21126.1"/>
    <property type="molecule type" value="Genomic_DNA"/>
</dbReference>
<dbReference type="SUPFAM" id="SSF49562">
    <property type="entry name" value="C2 domain (Calcium/lipid-binding domain, CaLB)"/>
    <property type="match status" value="1"/>
</dbReference>
<proteinExistence type="predicted"/>
<keyword evidence="1" id="KW-0443">Lipid metabolism</keyword>
<organism evidence="4 5">
    <name type="scientific">Escovopsis weberi</name>
    <dbReference type="NCBI Taxonomy" id="150374"/>
    <lineage>
        <taxon>Eukaryota</taxon>
        <taxon>Fungi</taxon>
        <taxon>Dikarya</taxon>
        <taxon>Ascomycota</taxon>
        <taxon>Pezizomycotina</taxon>
        <taxon>Sordariomycetes</taxon>
        <taxon>Hypocreomycetidae</taxon>
        <taxon>Hypocreales</taxon>
        <taxon>Hypocreaceae</taxon>
        <taxon>Escovopsis</taxon>
    </lineage>
</organism>
<dbReference type="InterPro" id="IPR035892">
    <property type="entry name" value="C2_domain_sf"/>
</dbReference>
<dbReference type="SUPFAM" id="SSF51695">
    <property type="entry name" value="PLC-like phosphodiesterases"/>
    <property type="match status" value="1"/>
</dbReference>
<feature type="domain" description="PI-PLC Y-box" evidence="3">
    <location>
        <begin position="316"/>
        <end position="434"/>
    </location>
</feature>
<dbReference type="GO" id="GO:0051209">
    <property type="term" value="P:release of sequestered calcium ion into cytosol"/>
    <property type="evidence" value="ECO:0007669"/>
    <property type="project" value="TreeGrafter"/>
</dbReference>
<dbReference type="PRINTS" id="PR00390">
    <property type="entry name" value="PHPHLIPASEC"/>
</dbReference>
<evidence type="ECO:0000256" key="2">
    <source>
        <dbReference type="SAM" id="MobiDB-lite"/>
    </source>
</evidence>
<feature type="region of interest" description="Disordered" evidence="2">
    <location>
        <begin position="488"/>
        <end position="524"/>
    </location>
</feature>
<dbReference type="AlphaFoldDB" id="A0A0M8MX55"/>
<accession>A0A0M8MX55</accession>
<dbReference type="InterPro" id="IPR000909">
    <property type="entry name" value="PLipase_C_PInositol-sp_X_dom"/>
</dbReference>
<dbReference type="InterPro" id="IPR001711">
    <property type="entry name" value="PLipase_C_Pinositol-sp_Y"/>
</dbReference>
<dbReference type="GO" id="GO:0004435">
    <property type="term" value="F:phosphatidylinositol-4,5-bisphosphate phospholipase C activity"/>
    <property type="evidence" value="ECO:0007669"/>
    <property type="project" value="UniProtKB-EC"/>
</dbReference>
<dbReference type="PROSITE" id="PS50008">
    <property type="entry name" value="PIPLC_Y_DOMAIN"/>
    <property type="match status" value="1"/>
</dbReference>
<dbReference type="SMART" id="SM00148">
    <property type="entry name" value="PLCXc"/>
    <property type="match status" value="1"/>
</dbReference>
<dbReference type="GO" id="GO:0048015">
    <property type="term" value="P:phosphatidylinositol-mediated signaling"/>
    <property type="evidence" value="ECO:0007669"/>
    <property type="project" value="TreeGrafter"/>
</dbReference>
<comment type="caution">
    <text evidence="4">The sequence shown here is derived from an EMBL/GenBank/DDBJ whole genome shotgun (WGS) entry which is preliminary data.</text>
</comment>
<sequence>MAEIVINQVSSSLNSLNLWRSTEEDQDDRGEDIPQDDFARPSPSTANLRVSHALRTFLVEHGVLSEYEAGLTPGPHAGFALRDLLEKDHIRVPPAVVDQSHALPEYFVSSSHNTYLLAHQLYGESSAAAYETAIRTGSRCVEIDAWDNAEDEDEPKVTHGYTLVTRVPFRSVCERIRRVLDSEDPHARGTPIMISLENHCGERGQMRLVHIMREVFGPRLLTAPVGSGNPDEYPPLELLAGKILVIAEFHLPNEADDEDNDAGGSSGGGGGSYSLDGIERRARRSYRKYVNGAAGKEDGGKPAQKAATNAIIIPELAALGVYAQSVKPRDKSWYDPGVLADGPHHHLINVSESGLSAHLPAHRAAIARHNARDLMRVFPRGTRITSSNLPAVPFWGVGAQICALNWQTYNTSHQLNRALFAGSEGYVLKPAALRRGGRGVLGTGRWRRLTLHVAGATAVPIAEGRDVDDTIRPYVTCSLYSPLLLNRDEGGGGGGGGGADRRPEGEQVEVGEEASPGGLGLGEEKVRQGDAGVNKGIKRKTGWYRQHRWLGFLRRGANPPPTDPLWNERLVWEYEDNELVFLRILIKSDDSWAPNPRLAVAAVRVMYVVPEWRFVRMTDLAGRETGCTLLVRFEVEDLE</sequence>
<keyword evidence="1" id="KW-0378">Hydrolase</keyword>
<feature type="region of interest" description="Disordered" evidence="2">
    <location>
        <begin position="254"/>
        <end position="277"/>
    </location>
</feature>
<dbReference type="OrthoDB" id="269822at2759"/>
<keyword evidence="5" id="KW-1185">Reference proteome</keyword>
<dbReference type="PANTHER" id="PTHR10336:SF169">
    <property type="entry name" value="PHOSPHOINOSITIDE PHOSPHOLIPASE C"/>
    <property type="match status" value="1"/>
</dbReference>
<reference evidence="4 5" key="1">
    <citation type="submission" date="2015-07" db="EMBL/GenBank/DDBJ databases">
        <title>The genome of the fungus Escovopsis weberi, a specialized disease agent of ant agriculture.</title>
        <authorList>
            <person name="de Man T.J."/>
            <person name="Stajich J.E."/>
            <person name="Kubicek C.P."/>
            <person name="Chenthamara K."/>
            <person name="Atanasova L."/>
            <person name="Druzhinina I.S."/>
            <person name="Birnbaum S."/>
            <person name="Barribeau S.M."/>
            <person name="Teiling C."/>
            <person name="Suen G."/>
            <person name="Currie C."/>
            <person name="Gerardo N.M."/>
        </authorList>
    </citation>
    <scope>NUCLEOTIDE SEQUENCE [LARGE SCALE GENOMIC DNA]</scope>
</reference>
<dbReference type="Pfam" id="PF00388">
    <property type="entry name" value="PI-PLC-X"/>
    <property type="match status" value="1"/>
</dbReference>